<comment type="catalytic activity">
    <reaction evidence="8">
        <text>L-dehydroascorbate + 2 glutathione = glutathione disulfide + L-ascorbate</text>
        <dbReference type="Rhea" id="RHEA:24424"/>
        <dbReference type="ChEBI" id="CHEBI:38290"/>
        <dbReference type="ChEBI" id="CHEBI:57925"/>
        <dbReference type="ChEBI" id="CHEBI:58297"/>
        <dbReference type="ChEBI" id="CHEBI:58539"/>
        <dbReference type="EC" id="1.8.5.1"/>
    </reaction>
</comment>
<keyword evidence="4" id="KW-0560">Oxidoreductase</keyword>
<dbReference type="SFLD" id="SFLDG00358">
    <property type="entry name" value="Main_(cytGST)"/>
    <property type="match status" value="1"/>
</dbReference>
<dbReference type="InterPro" id="IPR034341">
    <property type="entry name" value="SspA_N"/>
</dbReference>
<evidence type="ECO:0000256" key="5">
    <source>
        <dbReference type="ARBA" id="ARBA00032186"/>
    </source>
</evidence>
<evidence type="ECO:0000256" key="1">
    <source>
        <dbReference type="ARBA" id="ARBA00009929"/>
    </source>
</evidence>
<evidence type="ECO:0000259" key="9">
    <source>
        <dbReference type="PROSITE" id="PS50404"/>
    </source>
</evidence>
<dbReference type="PROSITE" id="PS51354">
    <property type="entry name" value="GLUTAREDOXIN_2"/>
    <property type="match status" value="1"/>
</dbReference>
<dbReference type="GO" id="GO:0050610">
    <property type="term" value="F:methylarsonate reductase activity"/>
    <property type="evidence" value="ECO:0007669"/>
    <property type="project" value="UniProtKB-EC"/>
</dbReference>
<dbReference type="InterPro" id="IPR050983">
    <property type="entry name" value="GST_Omega/HSP26"/>
</dbReference>
<dbReference type="GO" id="GO:0045174">
    <property type="term" value="F:glutathione dehydrogenase (ascorbate) activity"/>
    <property type="evidence" value="ECO:0007669"/>
    <property type="project" value="UniProtKB-EC"/>
</dbReference>
<dbReference type="InterPro" id="IPR010987">
    <property type="entry name" value="Glutathione-S-Trfase_C-like"/>
</dbReference>
<feature type="domain" description="GST C-terminal" evidence="10">
    <location>
        <begin position="90"/>
        <end position="208"/>
    </location>
</feature>
<evidence type="ECO:0000259" key="10">
    <source>
        <dbReference type="PROSITE" id="PS50405"/>
    </source>
</evidence>
<protein>
    <recommendedName>
        <fullName evidence="5">Glutathione-dependent dehydroascorbate reductase</fullName>
        <ecNumber evidence="3">1.20.4.2</ecNumber>
        <ecNumber evidence="2">1.8.5.1</ecNumber>
    </recommendedName>
    <alternativeName>
        <fullName evidence="6">Monomethylarsonic acid reductase</fullName>
    </alternativeName>
</protein>
<proteinExistence type="inferred from homology"/>
<dbReference type="EMBL" id="JH603170">
    <property type="protein sequence ID" value="EIC19571.1"/>
    <property type="molecule type" value="Genomic_DNA"/>
</dbReference>
<dbReference type="InterPro" id="IPR040079">
    <property type="entry name" value="Glutathione_S-Trfase"/>
</dbReference>
<evidence type="ECO:0000256" key="3">
    <source>
        <dbReference type="ARBA" id="ARBA00013060"/>
    </source>
</evidence>
<dbReference type="PRINTS" id="PR01625">
    <property type="entry name" value="GSTRNSFRASEO"/>
</dbReference>
<sequence length="209" mass="23792">MVSPRRSVMTLFSANTCPYCHRVRMVLAEKKMTVDIVDVDLSALPEEVIDANPYAAVPTLVDRELRLYESRIIMEYLDERFPHPPLMPIDPVARANTRVYMYRVDRDWSALMDRIIKGSEAEAKVARKQLRESLVTTSPVFGAHRFFMSDELSLVDCCIGPLLWRLPVVGVELPAAASAAKEYARRLFDCPSFQESLTEAERDMVSDMC</sequence>
<dbReference type="Pfam" id="PF13417">
    <property type="entry name" value="GST_N_3"/>
    <property type="match status" value="1"/>
</dbReference>
<feature type="domain" description="GST N-terminal" evidence="9">
    <location>
        <begin position="7"/>
        <end position="85"/>
    </location>
</feature>
<dbReference type="PROSITE" id="PS00195">
    <property type="entry name" value="GLUTAREDOXIN_1"/>
    <property type="match status" value="1"/>
</dbReference>
<organism evidence="11 12">
    <name type="scientific">Thiorhodovibrio frisius</name>
    <dbReference type="NCBI Taxonomy" id="631362"/>
    <lineage>
        <taxon>Bacteria</taxon>
        <taxon>Pseudomonadati</taxon>
        <taxon>Pseudomonadota</taxon>
        <taxon>Gammaproteobacteria</taxon>
        <taxon>Chromatiales</taxon>
        <taxon>Chromatiaceae</taxon>
        <taxon>Thiorhodovibrio</taxon>
    </lineage>
</organism>
<dbReference type="STRING" id="631362.Thi970DRAFT_03151"/>
<dbReference type="InterPro" id="IPR036282">
    <property type="entry name" value="Glutathione-S-Trfase_C_sf"/>
</dbReference>
<evidence type="ECO:0000256" key="2">
    <source>
        <dbReference type="ARBA" id="ARBA00012436"/>
    </source>
</evidence>
<dbReference type="CDD" id="cd03059">
    <property type="entry name" value="GST_N_SspA"/>
    <property type="match status" value="1"/>
</dbReference>
<dbReference type="Pfam" id="PF00043">
    <property type="entry name" value="GST_C"/>
    <property type="match status" value="1"/>
</dbReference>
<dbReference type="SUPFAM" id="SSF52833">
    <property type="entry name" value="Thioredoxin-like"/>
    <property type="match status" value="1"/>
</dbReference>
<dbReference type="GO" id="GO:0005737">
    <property type="term" value="C:cytoplasm"/>
    <property type="evidence" value="ECO:0007669"/>
    <property type="project" value="InterPro"/>
</dbReference>
<dbReference type="eggNOG" id="COG0625">
    <property type="taxonomic scope" value="Bacteria"/>
</dbReference>
<keyword evidence="12" id="KW-1185">Reference proteome</keyword>
<evidence type="ECO:0000313" key="12">
    <source>
        <dbReference type="Proteomes" id="UP000002964"/>
    </source>
</evidence>
<name>H8Z5T7_9GAMM</name>
<evidence type="ECO:0000256" key="6">
    <source>
        <dbReference type="ARBA" id="ARBA00032681"/>
    </source>
</evidence>
<dbReference type="PANTHER" id="PTHR43968">
    <property type="match status" value="1"/>
</dbReference>
<accession>H8Z5T7</accession>
<dbReference type="EC" id="1.8.5.1" evidence="2"/>
<dbReference type="PANTHER" id="PTHR43968:SF6">
    <property type="entry name" value="GLUTATHIONE S-TRANSFERASE OMEGA"/>
    <property type="match status" value="1"/>
</dbReference>
<gene>
    <name evidence="11" type="ORF">Thi970DRAFT_03151</name>
</gene>
<reference evidence="11 12" key="2">
    <citation type="submission" date="2011-11" db="EMBL/GenBank/DDBJ databases">
        <authorList>
            <consortium name="US DOE Joint Genome Institute"/>
            <person name="Lucas S."/>
            <person name="Han J."/>
            <person name="Lapidus A."/>
            <person name="Cheng J.-F."/>
            <person name="Goodwin L."/>
            <person name="Pitluck S."/>
            <person name="Peters L."/>
            <person name="Ovchinnikova G."/>
            <person name="Zhang X."/>
            <person name="Detter J.C."/>
            <person name="Han C."/>
            <person name="Tapia R."/>
            <person name="Land M."/>
            <person name="Hauser L."/>
            <person name="Kyrpides N."/>
            <person name="Ivanova N."/>
            <person name="Pagani I."/>
            <person name="Vogl K."/>
            <person name="Liu Z."/>
            <person name="Overmann J."/>
            <person name="Frigaard N.-U."/>
            <person name="Bryant D."/>
            <person name="Woyke T."/>
        </authorList>
    </citation>
    <scope>NUCLEOTIDE SEQUENCE [LARGE SCALE GENOMIC DNA]</scope>
    <source>
        <strain evidence="11 12">970</strain>
    </source>
</reference>
<dbReference type="Gene3D" id="3.40.30.10">
    <property type="entry name" value="Glutaredoxin"/>
    <property type="match status" value="1"/>
</dbReference>
<dbReference type="InterPro" id="IPR004046">
    <property type="entry name" value="GST_C"/>
</dbReference>
<dbReference type="Gene3D" id="1.20.1050.10">
    <property type="match status" value="1"/>
</dbReference>
<dbReference type="InterPro" id="IPR005442">
    <property type="entry name" value="GST_omega"/>
</dbReference>
<keyword evidence="11" id="KW-0808">Transferase</keyword>
<dbReference type="SFLD" id="SFLDS00019">
    <property type="entry name" value="Glutathione_Transferase_(cytos"/>
    <property type="match status" value="1"/>
</dbReference>
<dbReference type="EC" id="1.20.4.2" evidence="3"/>
<evidence type="ECO:0000256" key="8">
    <source>
        <dbReference type="ARBA" id="ARBA00049544"/>
    </source>
</evidence>
<dbReference type="InterPro" id="IPR011767">
    <property type="entry name" value="GLR_AS"/>
</dbReference>
<dbReference type="InterPro" id="IPR004045">
    <property type="entry name" value="Glutathione_S-Trfase_N"/>
</dbReference>
<comment type="similarity">
    <text evidence="1">Belongs to the GST superfamily. HSP26 family.</text>
</comment>
<comment type="catalytic activity">
    <reaction evidence="7">
        <text>methylarsonate + 2 glutathione + H(+) = methylarsonous acid + glutathione disulfide + H2O</text>
        <dbReference type="Rhea" id="RHEA:15969"/>
        <dbReference type="ChEBI" id="CHEBI:15377"/>
        <dbReference type="ChEBI" id="CHEBI:15378"/>
        <dbReference type="ChEBI" id="CHEBI:17826"/>
        <dbReference type="ChEBI" id="CHEBI:33409"/>
        <dbReference type="ChEBI" id="CHEBI:57925"/>
        <dbReference type="ChEBI" id="CHEBI:58297"/>
        <dbReference type="EC" id="1.20.4.2"/>
    </reaction>
</comment>
<evidence type="ECO:0000256" key="4">
    <source>
        <dbReference type="ARBA" id="ARBA00023002"/>
    </source>
</evidence>
<evidence type="ECO:0000256" key="7">
    <source>
        <dbReference type="ARBA" id="ARBA00048353"/>
    </source>
</evidence>
<evidence type="ECO:0000313" key="11">
    <source>
        <dbReference type="EMBL" id="EIC19571.1"/>
    </source>
</evidence>
<dbReference type="HOGENOM" id="CLU_011226_9_3_6"/>
<dbReference type="Proteomes" id="UP000002964">
    <property type="component" value="Unassembled WGS sequence"/>
</dbReference>
<dbReference type="AlphaFoldDB" id="H8Z5T7"/>
<dbReference type="InterPro" id="IPR036249">
    <property type="entry name" value="Thioredoxin-like_sf"/>
</dbReference>
<dbReference type="PROSITE" id="PS50404">
    <property type="entry name" value="GST_NTER"/>
    <property type="match status" value="1"/>
</dbReference>
<dbReference type="GO" id="GO:0004364">
    <property type="term" value="F:glutathione transferase activity"/>
    <property type="evidence" value="ECO:0007669"/>
    <property type="project" value="InterPro"/>
</dbReference>
<reference evidence="12" key="1">
    <citation type="submission" date="2011-06" db="EMBL/GenBank/DDBJ databases">
        <authorList>
            <consortium name="US DOE Joint Genome Institute (JGI-PGF)"/>
            <person name="Lucas S."/>
            <person name="Han J."/>
            <person name="Lapidus A."/>
            <person name="Cheng J.-F."/>
            <person name="Goodwin L."/>
            <person name="Pitluck S."/>
            <person name="Peters L."/>
            <person name="Land M.L."/>
            <person name="Hauser L."/>
            <person name="Vogl K."/>
            <person name="Liu Z."/>
            <person name="Overmann J."/>
            <person name="Frigaard N.-U."/>
            <person name="Bryant D.A."/>
            <person name="Woyke T.J."/>
        </authorList>
    </citation>
    <scope>NUCLEOTIDE SEQUENCE [LARGE SCALE GENOMIC DNA]</scope>
    <source>
        <strain evidence="12">970</strain>
    </source>
</reference>
<dbReference type="SUPFAM" id="SSF47616">
    <property type="entry name" value="GST C-terminal domain-like"/>
    <property type="match status" value="1"/>
</dbReference>
<dbReference type="PROSITE" id="PS50405">
    <property type="entry name" value="GST_CTER"/>
    <property type="match status" value="1"/>
</dbReference>